<protein>
    <submittedName>
        <fullName evidence="3">Chorismate mutase</fullName>
        <ecNumber evidence="3">4.2.1.51</ecNumber>
    </submittedName>
</protein>
<dbReference type="PANTHER" id="PTHR38041:SF1">
    <property type="entry name" value="CHORISMATE MUTASE"/>
    <property type="match status" value="1"/>
</dbReference>
<evidence type="ECO:0000313" key="3">
    <source>
        <dbReference type="EMBL" id="OFV67309.1"/>
    </source>
</evidence>
<feature type="domain" description="Chorismate mutase" evidence="2">
    <location>
        <begin position="1"/>
        <end position="88"/>
    </location>
</feature>
<dbReference type="PROSITE" id="PS51168">
    <property type="entry name" value="CHORISMATE_MUT_2"/>
    <property type="match status" value="1"/>
</dbReference>
<dbReference type="Gene3D" id="1.20.59.10">
    <property type="entry name" value="Chorismate mutase"/>
    <property type="match status" value="1"/>
</dbReference>
<dbReference type="SUPFAM" id="SSF48600">
    <property type="entry name" value="Chorismate mutase II"/>
    <property type="match status" value="1"/>
</dbReference>
<proteinExistence type="predicted"/>
<keyword evidence="4" id="KW-1185">Reference proteome</keyword>
<dbReference type="GO" id="GO:0046417">
    <property type="term" value="P:chorismate metabolic process"/>
    <property type="evidence" value="ECO:0007669"/>
    <property type="project" value="InterPro"/>
</dbReference>
<dbReference type="SMART" id="SM00830">
    <property type="entry name" value="CM_2"/>
    <property type="match status" value="1"/>
</dbReference>
<gene>
    <name evidence="3" type="ORF">SCAL_001578</name>
</gene>
<organism evidence="3 4">
    <name type="scientific">Candidatus Syntropharchaeum caldarium</name>
    <dbReference type="NCBI Taxonomy" id="1838285"/>
    <lineage>
        <taxon>Archaea</taxon>
        <taxon>Methanobacteriati</taxon>
        <taxon>Methanobacteriota</taxon>
        <taxon>Stenosarchaea group</taxon>
        <taxon>Methanomicrobia</taxon>
        <taxon>Methanosarcinales</taxon>
        <taxon>ANME-2 cluster</taxon>
        <taxon>Candidatus Syntropharchaeum</taxon>
    </lineage>
</organism>
<dbReference type="InterPro" id="IPR051331">
    <property type="entry name" value="Chorismate_mutase-related"/>
</dbReference>
<dbReference type="EC" id="4.2.1.51" evidence="3"/>
<dbReference type="EMBL" id="LYOS01000005">
    <property type="protein sequence ID" value="OFV67309.1"/>
    <property type="molecule type" value="Genomic_DNA"/>
</dbReference>
<dbReference type="GO" id="GO:0004106">
    <property type="term" value="F:chorismate mutase activity"/>
    <property type="evidence" value="ECO:0007669"/>
    <property type="project" value="InterPro"/>
</dbReference>
<reference evidence="3" key="1">
    <citation type="submission" date="2016-05" db="EMBL/GenBank/DDBJ databases">
        <title>Microbial consortia oxidize butane by reversing methanogenesis.</title>
        <authorList>
            <person name="Laso-Perez R."/>
            <person name="Richter M."/>
            <person name="Wegener G."/>
            <person name="Musat F."/>
        </authorList>
    </citation>
    <scope>NUCLEOTIDE SEQUENCE [LARGE SCALE GENOMIC DNA]</scope>
    <source>
        <strain evidence="3">BOX2</strain>
    </source>
</reference>
<keyword evidence="3" id="KW-0456">Lyase</keyword>
<dbReference type="InterPro" id="IPR002701">
    <property type="entry name" value="CM_II_prokaryot"/>
</dbReference>
<name>A0A1F2P7M1_9EURY</name>
<evidence type="ECO:0000259" key="2">
    <source>
        <dbReference type="PROSITE" id="PS51168"/>
    </source>
</evidence>
<accession>A0A1F2P7M1</accession>
<keyword evidence="1" id="KW-0413">Isomerase</keyword>
<dbReference type="InterPro" id="IPR036263">
    <property type="entry name" value="Chorismate_II_sf"/>
</dbReference>
<dbReference type="InterPro" id="IPR036979">
    <property type="entry name" value="CM_dom_sf"/>
</dbReference>
<evidence type="ECO:0000313" key="4">
    <source>
        <dbReference type="Proteomes" id="UP000186940"/>
    </source>
</evidence>
<dbReference type="GO" id="GO:0009697">
    <property type="term" value="P:salicylic acid biosynthetic process"/>
    <property type="evidence" value="ECO:0007669"/>
    <property type="project" value="TreeGrafter"/>
</dbReference>
<comment type="caution">
    <text evidence="3">The sequence shown here is derived from an EMBL/GenBank/DDBJ whole genome shotgun (WGS) entry which is preliminary data.</text>
</comment>
<sequence length="93" mass="10861">MDLSAVREEIRKIDLKIAELIKARTDLAIHVYKAKKEQNFAIVDNKQVEDVLRRAEEFAIANGLNSDAMKRIFEILIEMNTDEQERFLREGIE</sequence>
<dbReference type="GO" id="GO:0004664">
    <property type="term" value="F:prephenate dehydratase activity"/>
    <property type="evidence" value="ECO:0007669"/>
    <property type="project" value="UniProtKB-EC"/>
</dbReference>
<dbReference type="PANTHER" id="PTHR38041">
    <property type="entry name" value="CHORISMATE MUTASE"/>
    <property type="match status" value="1"/>
</dbReference>
<dbReference type="Proteomes" id="UP000186940">
    <property type="component" value="Unassembled WGS sequence"/>
</dbReference>
<dbReference type="AlphaFoldDB" id="A0A1F2P7M1"/>
<dbReference type="STRING" id="1838285.SCAL_001578"/>
<dbReference type="Pfam" id="PF01817">
    <property type="entry name" value="CM_2"/>
    <property type="match status" value="1"/>
</dbReference>
<evidence type="ECO:0000256" key="1">
    <source>
        <dbReference type="ARBA" id="ARBA00023235"/>
    </source>
</evidence>